<proteinExistence type="predicted"/>
<evidence type="ECO:0000313" key="3">
    <source>
        <dbReference type="Proteomes" id="UP000499080"/>
    </source>
</evidence>
<name>A0A4Y2AWW0_ARAVE</name>
<keyword evidence="3" id="KW-1185">Reference proteome</keyword>
<protein>
    <submittedName>
        <fullName evidence="2">Uncharacterized protein</fullName>
    </submittedName>
</protein>
<accession>A0A4Y2AWW0</accession>
<reference evidence="2 3" key="1">
    <citation type="journal article" date="2019" name="Sci. Rep.">
        <title>Orb-weaving spider Araneus ventricosus genome elucidates the spidroin gene catalogue.</title>
        <authorList>
            <person name="Kono N."/>
            <person name="Nakamura H."/>
            <person name="Ohtoshi R."/>
            <person name="Moran D.A.P."/>
            <person name="Shinohara A."/>
            <person name="Yoshida Y."/>
            <person name="Fujiwara M."/>
            <person name="Mori M."/>
            <person name="Tomita M."/>
            <person name="Arakawa K."/>
        </authorList>
    </citation>
    <scope>NUCLEOTIDE SEQUENCE [LARGE SCALE GENOMIC DNA]</scope>
</reference>
<evidence type="ECO:0000313" key="2">
    <source>
        <dbReference type="EMBL" id="GBL84218.1"/>
    </source>
</evidence>
<dbReference type="EMBL" id="BGPR01000036">
    <property type="protein sequence ID" value="GBL84218.1"/>
    <property type="molecule type" value="Genomic_DNA"/>
</dbReference>
<dbReference type="Proteomes" id="UP000499080">
    <property type="component" value="Unassembled WGS sequence"/>
</dbReference>
<comment type="caution">
    <text evidence="2">The sequence shown here is derived from an EMBL/GenBank/DDBJ whole genome shotgun (WGS) entry which is preliminary data.</text>
</comment>
<dbReference type="AlphaFoldDB" id="A0A4Y2AWW0"/>
<sequence length="99" mass="11421">MKEVELNISVELLHTVVQTEYYLEGPFKRIGEASHHSSRAKTQLLQIRSNILFQERNDKKDSLTLIQYSHEAELGISMSNRCRHKGTHSATKDHSGFRI</sequence>
<feature type="region of interest" description="Disordered" evidence="1">
    <location>
        <begin position="79"/>
        <end position="99"/>
    </location>
</feature>
<organism evidence="2 3">
    <name type="scientific">Araneus ventricosus</name>
    <name type="common">Orbweaver spider</name>
    <name type="synonym">Epeira ventricosa</name>
    <dbReference type="NCBI Taxonomy" id="182803"/>
    <lineage>
        <taxon>Eukaryota</taxon>
        <taxon>Metazoa</taxon>
        <taxon>Ecdysozoa</taxon>
        <taxon>Arthropoda</taxon>
        <taxon>Chelicerata</taxon>
        <taxon>Arachnida</taxon>
        <taxon>Araneae</taxon>
        <taxon>Araneomorphae</taxon>
        <taxon>Entelegynae</taxon>
        <taxon>Araneoidea</taxon>
        <taxon>Araneidae</taxon>
        <taxon>Araneus</taxon>
    </lineage>
</organism>
<feature type="compositionally biased region" description="Basic and acidic residues" evidence="1">
    <location>
        <begin position="90"/>
        <end position="99"/>
    </location>
</feature>
<evidence type="ECO:0000256" key="1">
    <source>
        <dbReference type="SAM" id="MobiDB-lite"/>
    </source>
</evidence>
<gene>
    <name evidence="2" type="ORF">AVEN_118616_1</name>
</gene>